<dbReference type="NCBIfam" id="NF005559">
    <property type="entry name" value="PRK07231.1"/>
    <property type="match status" value="1"/>
</dbReference>
<sequence length="316" mass="32613">MTQETQAITSGTPGASVGLTCDASTMAGPGPPAVRGGSAPTGHGWRDDRRRHGGGNLGAKELQMSVLDRFRLDGRVAIVTGASSGLGVDFARGLAEAGADVVLGARRVERLEATAKLVEAAGRRALAVAVDVADPAGAERVAAAAMEAFGRVDVLVNNAGIGTAVPALKETPEQFRTVLDVNLSGCYWMAQAAARVMRPGSSIVNISSVLGLTTAGLPQAAYTASKAGLIGLTRDLAQQWTGRQGIRVNALAPGFFRSEMTDEYRPGYIETQLTRVLDGRFGEPAELTAALLFLASDAGSFVTGQTLVVDGGFSIT</sequence>
<feature type="region of interest" description="Disordered" evidence="3">
    <location>
        <begin position="1"/>
        <end position="57"/>
    </location>
</feature>
<feature type="compositionally biased region" description="Polar residues" evidence="3">
    <location>
        <begin position="1"/>
        <end position="13"/>
    </location>
</feature>
<dbReference type="Gene3D" id="3.40.50.720">
    <property type="entry name" value="NAD(P)-binding Rossmann-like Domain"/>
    <property type="match status" value="1"/>
</dbReference>
<dbReference type="InterPro" id="IPR057326">
    <property type="entry name" value="KR_dom"/>
</dbReference>
<gene>
    <name evidence="5" type="ordered locus">FRAAL0762</name>
</gene>
<dbReference type="STRING" id="326424.FRAAL0762"/>
<keyword evidence="6" id="KW-1185">Reference proteome</keyword>
<dbReference type="InterPro" id="IPR036291">
    <property type="entry name" value="NAD(P)-bd_dom_sf"/>
</dbReference>
<dbReference type="PANTHER" id="PTHR42760">
    <property type="entry name" value="SHORT-CHAIN DEHYDROGENASES/REDUCTASES FAMILY MEMBER"/>
    <property type="match status" value="1"/>
</dbReference>
<evidence type="ECO:0000256" key="1">
    <source>
        <dbReference type="ARBA" id="ARBA00006484"/>
    </source>
</evidence>
<protein>
    <submittedName>
        <fullName evidence="5">Dehydrogenase</fullName>
        <ecNumber evidence="5">1.1.1.-</ecNumber>
    </submittedName>
</protein>
<dbReference type="PRINTS" id="PR00081">
    <property type="entry name" value="GDHRDH"/>
</dbReference>
<dbReference type="EC" id="1.1.1.-" evidence="5"/>
<organism evidence="5 6">
    <name type="scientific">Frankia alni (strain DSM 45986 / CECT 9034 / ACN14a)</name>
    <dbReference type="NCBI Taxonomy" id="326424"/>
    <lineage>
        <taxon>Bacteria</taxon>
        <taxon>Bacillati</taxon>
        <taxon>Actinomycetota</taxon>
        <taxon>Actinomycetes</taxon>
        <taxon>Frankiales</taxon>
        <taxon>Frankiaceae</taxon>
        <taxon>Frankia</taxon>
    </lineage>
</organism>
<feature type="domain" description="Ketoreductase" evidence="4">
    <location>
        <begin position="75"/>
        <end position="254"/>
    </location>
</feature>
<reference evidence="5 6" key="1">
    <citation type="journal article" date="2007" name="Genome Res.">
        <title>Genome characteristics of facultatively symbiotic Frankia sp. strains reflect host range and host plant biogeography.</title>
        <authorList>
            <person name="Normand P."/>
            <person name="Lapierre P."/>
            <person name="Tisa L.S."/>
            <person name="Gogarten J.P."/>
            <person name="Alloisio N."/>
            <person name="Bagnarol E."/>
            <person name="Bassi C.A."/>
            <person name="Berry A.M."/>
            <person name="Bickhart D.M."/>
            <person name="Choisne N."/>
            <person name="Couloux A."/>
            <person name="Cournoyer B."/>
            <person name="Cruveiller S."/>
            <person name="Daubin V."/>
            <person name="Demange N."/>
            <person name="Francino M.P."/>
            <person name="Goltsman E."/>
            <person name="Huang Y."/>
            <person name="Kopp O.R."/>
            <person name="Labarre L."/>
            <person name="Lapidus A."/>
            <person name="Lavire C."/>
            <person name="Marechal J."/>
            <person name="Martinez M."/>
            <person name="Mastronunzio J.E."/>
            <person name="Mullin B.C."/>
            <person name="Niemann J."/>
            <person name="Pujic P."/>
            <person name="Rawnsley T."/>
            <person name="Rouy Z."/>
            <person name="Schenowitz C."/>
            <person name="Sellstedt A."/>
            <person name="Tavares F."/>
            <person name="Tomkins J.P."/>
            <person name="Vallenet D."/>
            <person name="Valverde C."/>
            <person name="Wall L.G."/>
            <person name="Wang Y."/>
            <person name="Medigue C."/>
            <person name="Benson D.R."/>
        </authorList>
    </citation>
    <scope>NUCLEOTIDE SEQUENCE [LARGE SCALE GENOMIC DNA]</scope>
    <source>
        <strain evidence="6">DSM 45986 / CECT 9034 / ACN14a</strain>
    </source>
</reference>
<keyword evidence="2 5" id="KW-0560">Oxidoreductase</keyword>
<dbReference type="KEGG" id="fal:FRAAL0762"/>
<accession>Q0RSM7</accession>
<dbReference type="EMBL" id="CT573213">
    <property type="protein sequence ID" value="CAJ59432.1"/>
    <property type="molecule type" value="Genomic_DNA"/>
</dbReference>
<dbReference type="AlphaFoldDB" id="Q0RSM7"/>
<dbReference type="eggNOG" id="COG1028">
    <property type="taxonomic scope" value="Bacteria"/>
</dbReference>
<evidence type="ECO:0000256" key="3">
    <source>
        <dbReference type="SAM" id="MobiDB-lite"/>
    </source>
</evidence>
<evidence type="ECO:0000313" key="5">
    <source>
        <dbReference type="EMBL" id="CAJ59432.1"/>
    </source>
</evidence>
<dbReference type="PANTHER" id="PTHR42760:SF133">
    <property type="entry name" value="3-OXOACYL-[ACYL-CARRIER-PROTEIN] REDUCTASE"/>
    <property type="match status" value="1"/>
</dbReference>
<dbReference type="Proteomes" id="UP000000657">
    <property type="component" value="Chromosome"/>
</dbReference>
<dbReference type="HOGENOM" id="CLU_010194_1_1_11"/>
<dbReference type="FunFam" id="3.40.50.720:FF:000084">
    <property type="entry name" value="Short-chain dehydrogenase reductase"/>
    <property type="match status" value="1"/>
</dbReference>
<dbReference type="PRINTS" id="PR00080">
    <property type="entry name" value="SDRFAMILY"/>
</dbReference>
<dbReference type="PROSITE" id="PS00061">
    <property type="entry name" value="ADH_SHORT"/>
    <property type="match status" value="1"/>
</dbReference>
<dbReference type="InterPro" id="IPR002347">
    <property type="entry name" value="SDR_fam"/>
</dbReference>
<comment type="similarity">
    <text evidence="1">Belongs to the short-chain dehydrogenases/reductases (SDR) family.</text>
</comment>
<dbReference type="GO" id="GO:0016616">
    <property type="term" value="F:oxidoreductase activity, acting on the CH-OH group of donors, NAD or NADP as acceptor"/>
    <property type="evidence" value="ECO:0007669"/>
    <property type="project" value="TreeGrafter"/>
</dbReference>
<dbReference type="SMART" id="SM00822">
    <property type="entry name" value="PKS_KR"/>
    <property type="match status" value="1"/>
</dbReference>
<dbReference type="SUPFAM" id="SSF51735">
    <property type="entry name" value="NAD(P)-binding Rossmann-fold domains"/>
    <property type="match status" value="1"/>
</dbReference>
<dbReference type="InterPro" id="IPR020904">
    <property type="entry name" value="Sc_DH/Rdtase_CS"/>
</dbReference>
<dbReference type="Pfam" id="PF13561">
    <property type="entry name" value="adh_short_C2"/>
    <property type="match status" value="1"/>
</dbReference>
<name>Q0RSM7_FRAAA</name>
<evidence type="ECO:0000313" key="6">
    <source>
        <dbReference type="Proteomes" id="UP000000657"/>
    </source>
</evidence>
<evidence type="ECO:0000256" key="2">
    <source>
        <dbReference type="ARBA" id="ARBA00023002"/>
    </source>
</evidence>
<evidence type="ECO:0000259" key="4">
    <source>
        <dbReference type="SMART" id="SM00822"/>
    </source>
</evidence>
<proteinExistence type="inferred from homology"/>